<dbReference type="EMBL" id="HE681887">
    <property type="protein sequence ID" value="CCG27831.1"/>
    <property type="molecule type" value="Genomic_DNA"/>
</dbReference>
<keyword evidence="3" id="KW-1185">Reference proteome</keyword>
<keyword evidence="1" id="KW-0812">Transmembrane</keyword>
<evidence type="ECO:0000313" key="3">
    <source>
        <dbReference type="Proteomes" id="UP000003929"/>
    </source>
</evidence>
<gene>
    <name evidence="2" type="primary">18-67</name>
</gene>
<organism evidence="2 3">
    <name type="scientific">Alphaspiravirus yamagawaense</name>
    <dbReference type="NCBI Taxonomy" id="1157339"/>
    <lineage>
        <taxon>Viruses</taxon>
        <taxon>Viruses incertae sedis</taxon>
        <taxon>Spiraviridae</taxon>
        <taxon>Alphaspiravirus</taxon>
    </lineage>
</organism>
<accession>J7QDF7</accession>
<keyword evidence="1" id="KW-1133">Transmembrane helix</keyword>
<protein>
    <submittedName>
        <fullName evidence="2">Uncharacterized protein</fullName>
    </submittedName>
</protein>
<reference evidence="2 3" key="1">
    <citation type="journal article" date="2012" name="Proc. Natl. Acad. Sci. U.S.A.">
        <title>Archaeal virus with exceptional virion architecture and the largest single-stranded DNA genome.</title>
        <authorList>
            <person name="Mochizuki T."/>
            <person name="Krupovic M."/>
            <person name="Pehau-Arnaudet G."/>
            <person name="Sako Y."/>
            <person name="Forterre P."/>
            <person name="Prangishvili D."/>
        </authorList>
    </citation>
    <scope>NUCLEOTIDE SEQUENCE [LARGE SCALE GENOMIC DNA]</scope>
</reference>
<keyword evidence="1" id="KW-0472">Membrane</keyword>
<dbReference type="KEGG" id="vg:40526244"/>
<dbReference type="Proteomes" id="UP000003929">
    <property type="component" value="Segment"/>
</dbReference>
<sequence length="67" mass="8042">MRKRLILWYVTLVFLILADEYVKEGYILRPRDFLIPFTHENLLLVLTLAFIIAYWKLLGGRDDRDNS</sequence>
<proteinExistence type="predicted"/>
<dbReference type="GeneID" id="40526244"/>
<dbReference type="RefSeq" id="YP_009666063.1">
    <property type="nucleotide sequence ID" value="NC_043427.1"/>
</dbReference>
<evidence type="ECO:0000313" key="2">
    <source>
        <dbReference type="EMBL" id="CCG27831.1"/>
    </source>
</evidence>
<evidence type="ECO:0000256" key="1">
    <source>
        <dbReference type="SAM" id="Phobius"/>
    </source>
</evidence>
<feature type="transmembrane region" description="Helical" evidence="1">
    <location>
        <begin position="42"/>
        <end position="58"/>
    </location>
</feature>
<name>J7QDF7_9VIRU</name>